<name>A0A1G2C6V4_9BACT</name>
<organism evidence="3 4">
    <name type="scientific">Candidatus Liptonbacteria bacterium GWB1_49_6</name>
    <dbReference type="NCBI Taxonomy" id="1798644"/>
    <lineage>
        <taxon>Bacteria</taxon>
        <taxon>Candidatus Liptoniibacteriota</taxon>
    </lineage>
</organism>
<comment type="caution">
    <text evidence="3">The sequence shown here is derived from an EMBL/GenBank/DDBJ whole genome shotgun (WGS) entry which is preliminary data.</text>
</comment>
<gene>
    <name evidence="3" type="ORF">A2122_01715</name>
</gene>
<dbReference type="PANTHER" id="PTHR40633:SF1">
    <property type="entry name" value="GPI ANCHORED SERINE-THREONINE RICH PROTEIN (AFU_ORTHOLOGUE AFUA_1G03630)"/>
    <property type="match status" value="1"/>
</dbReference>
<dbReference type="InterPro" id="IPR052982">
    <property type="entry name" value="SRP1/TIP1-like"/>
</dbReference>
<dbReference type="Proteomes" id="UP000176648">
    <property type="component" value="Unassembled WGS sequence"/>
</dbReference>
<keyword evidence="1" id="KW-0732">Signal</keyword>
<dbReference type="PANTHER" id="PTHR40633">
    <property type="entry name" value="MATRIX PROTEIN, PUTATIVE (AFU_ORTHOLOGUE AFUA_8G05410)-RELATED"/>
    <property type="match status" value="1"/>
</dbReference>
<reference evidence="3 4" key="1">
    <citation type="journal article" date="2016" name="Nat. Commun.">
        <title>Thousands of microbial genomes shed light on interconnected biogeochemical processes in an aquifer system.</title>
        <authorList>
            <person name="Anantharaman K."/>
            <person name="Brown C.T."/>
            <person name="Hug L.A."/>
            <person name="Sharon I."/>
            <person name="Castelle C.J."/>
            <person name="Probst A.J."/>
            <person name="Thomas B.C."/>
            <person name="Singh A."/>
            <person name="Wilkins M.J."/>
            <person name="Karaoz U."/>
            <person name="Brodie E.L."/>
            <person name="Williams K.H."/>
            <person name="Hubbard S.S."/>
            <person name="Banfield J.F."/>
        </authorList>
    </citation>
    <scope>NUCLEOTIDE SEQUENCE [LARGE SCALE GENOMIC DNA]</scope>
</reference>
<dbReference type="AlphaFoldDB" id="A0A1G2C6V4"/>
<accession>A0A1G2C6V4</accession>
<feature type="domain" description="Yeast cell wall synthesis Kre9/Knh1-like N-terminal" evidence="2">
    <location>
        <begin position="134"/>
        <end position="218"/>
    </location>
</feature>
<evidence type="ECO:0000313" key="4">
    <source>
        <dbReference type="Proteomes" id="UP000176648"/>
    </source>
</evidence>
<evidence type="ECO:0000256" key="1">
    <source>
        <dbReference type="ARBA" id="ARBA00022729"/>
    </source>
</evidence>
<dbReference type="Pfam" id="PF10342">
    <property type="entry name" value="Kre9_KNH"/>
    <property type="match status" value="2"/>
</dbReference>
<sequence>MTFPASPTTTAQKIWVTYPNDGGTFYKGNPYTITWSGTYLSSVNISLHKQSVGDAVAVIAVGAQGASNGGSYKWYVPTTLQDGSDYRIWVGNADGSGTPSDFSDFPFTIASTATQLPVTVTPPTTAASIAITFPEAGDIWEQGKENPIGWSSSNVAQIKLMLMKGSQVIMTIATPPASAGSYRWTVPLTLADGTDYKIRAVDTNYATGAYDDSSIFTIGKGIRVGSSPQISASAYATLYAQVQEIQLMLQMLLQQVGP</sequence>
<dbReference type="EMBL" id="MHKU01000040">
    <property type="protein sequence ID" value="OGY96217.1"/>
    <property type="molecule type" value="Genomic_DNA"/>
</dbReference>
<feature type="domain" description="Yeast cell wall synthesis Kre9/Knh1-like N-terminal" evidence="2">
    <location>
        <begin position="19"/>
        <end position="94"/>
    </location>
</feature>
<evidence type="ECO:0000259" key="2">
    <source>
        <dbReference type="Pfam" id="PF10342"/>
    </source>
</evidence>
<protein>
    <recommendedName>
        <fullName evidence="2">Yeast cell wall synthesis Kre9/Knh1-like N-terminal domain-containing protein</fullName>
    </recommendedName>
</protein>
<proteinExistence type="predicted"/>
<dbReference type="STRING" id="1798644.A2122_01715"/>
<evidence type="ECO:0000313" key="3">
    <source>
        <dbReference type="EMBL" id="OGY96217.1"/>
    </source>
</evidence>
<dbReference type="InterPro" id="IPR018466">
    <property type="entry name" value="Kre9/Knh1-like_N"/>
</dbReference>